<name>A0A817UCZ3_9BILA</name>
<proteinExistence type="inferred from homology"/>
<accession>A0A817UCZ3</accession>
<feature type="region of interest" description="Disordered" evidence="2">
    <location>
        <begin position="1"/>
        <end position="22"/>
    </location>
</feature>
<dbReference type="SUPFAM" id="SSF52833">
    <property type="entry name" value="Thioredoxin-like"/>
    <property type="match status" value="1"/>
</dbReference>
<dbReference type="Gene3D" id="3.40.30.10">
    <property type="entry name" value="Glutaredoxin"/>
    <property type="match status" value="1"/>
</dbReference>
<dbReference type="EMBL" id="CAJNYD010001336">
    <property type="protein sequence ID" value="CAF3331009.1"/>
    <property type="molecule type" value="Genomic_DNA"/>
</dbReference>
<keyword evidence="1" id="KW-0893">Thyroid hormones biosynthesis</keyword>
<dbReference type="GO" id="GO:0042446">
    <property type="term" value="P:hormone biosynthetic process"/>
    <property type="evidence" value="ECO:0007669"/>
    <property type="project" value="UniProtKB-KW"/>
</dbReference>
<evidence type="ECO:0000313" key="4">
    <source>
        <dbReference type="Proteomes" id="UP000663833"/>
    </source>
</evidence>
<dbReference type="InterPro" id="IPR000643">
    <property type="entry name" value="Iodothyronine_deiodinase"/>
</dbReference>
<dbReference type="AlphaFoldDB" id="A0A817UCZ3"/>
<keyword evidence="1" id="KW-0560">Oxidoreductase</keyword>
<gene>
    <name evidence="3" type="ORF">LUA448_LOCUS11066</name>
</gene>
<comment type="caution">
    <text evidence="3">The sequence shown here is derived from an EMBL/GenBank/DDBJ whole genome shotgun (WGS) entry which is preliminary data.</text>
</comment>
<evidence type="ECO:0000313" key="3">
    <source>
        <dbReference type="EMBL" id="CAF3331009.1"/>
    </source>
</evidence>
<reference evidence="3" key="1">
    <citation type="submission" date="2021-02" db="EMBL/GenBank/DDBJ databases">
        <authorList>
            <person name="Nowell W R."/>
        </authorList>
    </citation>
    <scope>NUCLEOTIDE SEQUENCE</scope>
</reference>
<evidence type="ECO:0000256" key="1">
    <source>
        <dbReference type="RuleBase" id="RU000676"/>
    </source>
</evidence>
<dbReference type="GO" id="GO:0004800">
    <property type="term" value="F:thyroxine 5'-deiodinase activity"/>
    <property type="evidence" value="ECO:0007669"/>
    <property type="project" value="InterPro"/>
</dbReference>
<keyword evidence="1" id="KW-0712">Selenocysteine</keyword>
<dbReference type="Pfam" id="PF00837">
    <property type="entry name" value="T4_deiodinase"/>
    <property type="match status" value="1"/>
</dbReference>
<protein>
    <recommendedName>
        <fullName evidence="1">Iodothyronine deiodinase</fullName>
    </recommendedName>
</protein>
<dbReference type="Proteomes" id="UP000663833">
    <property type="component" value="Unassembled WGS sequence"/>
</dbReference>
<comment type="function">
    <text evidence="1">Responsible for the deiodination of T4 (3,5,3',5'-tetraiodothyronine).</text>
</comment>
<comment type="similarity">
    <text evidence="1">Belongs to the iodothyronine deiodinase family.</text>
</comment>
<organism evidence="3 4">
    <name type="scientific">Rotaria socialis</name>
    <dbReference type="NCBI Taxonomy" id="392032"/>
    <lineage>
        <taxon>Eukaryota</taxon>
        <taxon>Metazoa</taxon>
        <taxon>Spiralia</taxon>
        <taxon>Gnathifera</taxon>
        <taxon>Rotifera</taxon>
        <taxon>Eurotatoria</taxon>
        <taxon>Bdelloidea</taxon>
        <taxon>Philodinida</taxon>
        <taxon>Philodinidae</taxon>
        <taxon>Rotaria</taxon>
    </lineage>
</organism>
<dbReference type="PANTHER" id="PTHR11781">
    <property type="entry name" value="IODOTHYRONINE DEIODINASE"/>
    <property type="match status" value="1"/>
</dbReference>
<dbReference type="InterPro" id="IPR036249">
    <property type="entry name" value="Thioredoxin-like_sf"/>
</dbReference>
<dbReference type="PANTHER" id="PTHR11781:SF22">
    <property type="entry name" value="TYPE I IODOTHYRONINE DEIODINASE"/>
    <property type="match status" value="1"/>
</dbReference>
<evidence type="ECO:0000256" key="2">
    <source>
        <dbReference type="SAM" id="MobiDB-lite"/>
    </source>
</evidence>
<sequence length="286" mass="33390">MTDTVEKPPDINQIAHDDDDDDDRIVSSLEKQKVLSDDLPPLEVVREMIKYETFLRLSKPIQELFDSYRTDDNAITMVLDLIQQHVVERFGYCHVNALQTAISRFPDDPIIKEAFYVKHNKITQGLVNQGQCALDVKLFTLDGQPTTLFSYITAEQPLRINQLFRSHAPVMRLLTIYIAEAHARDQWPAGKTISCVDQPKTLEQRLENARQFKIKFNYEMPMVVDSMDNTFHRTYGSWPFRFYVIHDGKLVFKAEPGETTYAYDWDELDTWINDFCREKNRSNILT</sequence>